<accession>A0A4C1YGJ3</accession>
<comment type="caution">
    <text evidence="1">The sequence shown here is derived from an EMBL/GenBank/DDBJ whole genome shotgun (WGS) entry which is preliminary data.</text>
</comment>
<name>A0A4C1YGJ3_EUMVA</name>
<keyword evidence="2" id="KW-1185">Reference proteome</keyword>
<organism evidence="1 2">
    <name type="scientific">Eumeta variegata</name>
    <name type="common">Bagworm moth</name>
    <name type="synonym">Eumeta japonica</name>
    <dbReference type="NCBI Taxonomy" id="151549"/>
    <lineage>
        <taxon>Eukaryota</taxon>
        <taxon>Metazoa</taxon>
        <taxon>Ecdysozoa</taxon>
        <taxon>Arthropoda</taxon>
        <taxon>Hexapoda</taxon>
        <taxon>Insecta</taxon>
        <taxon>Pterygota</taxon>
        <taxon>Neoptera</taxon>
        <taxon>Endopterygota</taxon>
        <taxon>Lepidoptera</taxon>
        <taxon>Glossata</taxon>
        <taxon>Ditrysia</taxon>
        <taxon>Tineoidea</taxon>
        <taxon>Psychidae</taxon>
        <taxon>Oiketicinae</taxon>
        <taxon>Eumeta</taxon>
    </lineage>
</organism>
<dbReference type="EMBL" id="BGZK01001192">
    <property type="protein sequence ID" value="GBP73922.1"/>
    <property type="molecule type" value="Genomic_DNA"/>
</dbReference>
<dbReference type="Proteomes" id="UP000299102">
    <property type="component" value="Unassembled WGS sequence"/>
</dbReference>
<proteinExistence type="predicted"/>
<sequence length="98" mass="11879">MTKKYVHISEIIIKLVDGLHHSQHLKWKWAGHVARAPGDRRVKRVTTWWDPGNHRNRGRPKETMYKKIAGNNWKRKEEYRKAWRLSEEIYTQKVTMTE</sequence>
<gene>
    <name evidence="1" type="ORF">EVAR_103148_1</name>
</gene>
<dbReference type="AlphaFoldDB" id="A0A4C1YGJ3"/>
<protein>
    <submittedName>
        <fullName evidence="1">Uncharacterized protein</fullName>
    </submittedName>
</protein>
<evidence type="ECO:0000313" key="1">
    <source>
        <dbReference type="EMBL" id="GBP73922.1"/>
    </source>
</evidence>
<reference evidence="1 2" key="1">
    <citation type="journal article" date="2019" name="Commun. Biol.">
        <title>The bagworm genome reveals a unique fibroin gene that provides high tensile strength.</title>
        <authorList>
            <person name="Kono N."/>
            <person name="Nakamura H."/>
            <person name="Ohtoshi R."/>
            <person name="Tomita M."/>
            <person name="Numata K."/>
            <person name="Arakawa K."/>
        </authorList>
    </citation>
    <scope>NUCLEOTIDE SEQUENCE [LARGE SCALE GENOMIC DNA]</scope>
</reference>
<evidence type="ECO:0000313" key="2">
    <source>
        <dbReference type="Proteomes" id="UP000299102"/>
    </source>
</evidence>
<dbReference type="OrthoDB" id="8193815at2759"/>